<evidence type="ECO:0000256" key="4">
    <source>
        <dbReference type="ARBA" id="ARBA00022989"/>
    </source>
</evidence>
<evidence type="ECO:0000256" key="2">
    <source>
        <dbReference type="ARBA" id="ARBA00022448"/>
    </source>
</evidence>
<dbReference type="EMBL" id="JALJOR010000007">
    <property type="protein sequence ID" value="KAK9814063.1"/>
    <property type="molecule type" value="Genomic_DNA"/>
</dbReference>
<evidence type="ECO:0000256" key="7">
    <source>
        <dbReference type="SAM" id="MobiDB-lite"/>
    </source>
</evidence>
<feature type="compositionally biased region" description="Polar residues" evidence="7">
    <location>
        <begin position="43"/>
        <end position="59"/>
    </location>
</feature>
<protein>
    <recommendedName>
        <fullName evidence="9">CASTOR/POLLUX/SYM8 ion channel conserved domain-containing protein</fullName>
    </recommendedName>
</protein>
<keyword evidence="6 8" id="KW-0472">Membrane</keyword>
<feature type="compositionally biased region" description="Polar residues" evidence="7">
    <location>
        <begin position="1"/>
        <end position="12"/>
    </location>
</feature>
<feature type="transmembrane region" description="Helical" evidence="8">
    <location>
        <begin position="183"/>
        <end position="200"/>
    </location>
</feature>
<evidence type="ECO:0000256" key="8">
    <source>
        <dbReference type="SAM" id="Phobius"/>
    </source>
</evidence>
<feature type="transmembrane region" description="Helical" evidence="8">
    <location>
        <begin position="207"/>
        <end position="228"/>
    </location>
</feature>
<evidence type="ECO:0000259" key="9">
    <source>
        <dbReference type="Pfam" id="PF06241"/>
    </source>
</evidence>
<evidence type="ECO:0000256" key="3">
    <source>
        <dbReference type="ARBA" id="ARBA00022692"/>
    </source>
</evidence>
<dbReference type="AlphaFoldDB" id="A0AAW1PZH4"/>
<evidence type="ECO:0000313" key="11">
    <source>
        <dbReference type="Proteomes" id="UP001489004"/>
    </source>
</evidence>
<reference evidence="10 11" key="1">
    <citation type="journal article" date="2024" name="Nat. Commun.">
        <title>Phylogenomics reveals the evolutionary origins of lichenization in chlorophyte algae.</title>
        <authorList>
            <person name="Puginier C."/>
            <person name="Libourel C."/>
            <person name="Otte J."/>
            <person name="Skaloud P."/>
            <person name="Haon M."/>
            <person name="Grisel S."/>
            <person name="Petersen M."/>
            <person name="Berrin J.G."/>
            <person name="Delaux P.M."/>
            <person name="Dal Grande F."/>
            <person name="Keller J."/>
        </authorList>
    </citation>
    <scope>NUCLEOTIDE SEQUENCE [LARGE SCALE GENOMIC DNA]</scope>
    <source>
        <strain evidence="10 11">SAG 2043</strain>
    </source>
</reference>
<evidence type="ECO:0000256" key="1">
    <source>
        <dbReference type="ARBA" id="ARBA00004127"/>
    </source>
</evidence>
<dbReference type="PANTHER" id="PTHR31563:SF10">
    <property type="entry name" value="ION CHANNEL POLLUX-RELATED"/>
    <property type="match status" value="1"/>
</dbReference>
<dbReference type="Pfam" id="PF06241">
    <property type="entry name" value="Castor_Poll_mid"/>
    <property type="match status" value="1"/>
</dbReference>
<keyword evidence="11" id="KW-1185">Reference proteome</keyword>
<feature type="compositionally biased region" description="Basic and acidic residues" evidence="7">
    <location>
        <begin position="13"/>
        <end position="29"/>
    </location>
</feature>
<evidence type="ECO:0000256" key="6">
    <source>
        <dbReference type="ARBA" id="ARBA00023136"/>
    </source>
</evidence>
<keyword evidence="3 8" id="KW-0812">Transmembrane</keyword>
<comment type="caution">
    <text evidence="10">The sequence shown here is derived from an EMBL/GenBank/DDBJ whole genome shotgun (WGS) entry which is preliminary data.</text>
</comment>
<dbReference type="Gene3D" id="3.40.50.720">
    <property type="entry name" value="NAD(P)-binding Rossmann-like Domain"/>
    <property type="match status" value="2"/>
</dbReference>
<keyword evidence="2" id="KW-0813">Transport</keyword>
<keyword evidence="4 8" id="KW-1133">Transmembrane helix</keyword>
<sequence>MEQWSNANNGSSDDSKKPAQRPVMERMESKVVAGEGEGAAPERNSTTNAADAETSQSLMPRNKHEKQSESRTAQFADAADDDSMPNPASSWLPYSDQRATEYDALVEGKWSLESLPAKLEQGRRKMCRIPQSVSSFATYRVQQLMLSNTAVKLVSVFAFAAPLVLVGGELYSWATGKPLSEGFLKIYSVLYIVPGVNVLAESTLGSALLINAIFLLGTFFFAVVLGVVSDDIASEVKAIRSGNYPVITDDHIVVLNWNRQTVPLLRQLAVAQSDKGSRAKHRQMVIMAERDKEEMDLEVKAALAGYRIDWQTRSGAPYAVADLDKVSAGRADTVILLRPDGCDNAATREVAAILGINSGRDQMQHTDSKPRQQSIIVQAPSDGTDVVTAAKRVIVSPSLNALGLQDKQDITRLIAQSALQPGVASVHCAVLQKSSGSACLYLKDAGDLVGLSMGEVRRRFRQAVICGYFRSEKAEKLPVLNPPDEDELQEGDKIIALARTSRFRPSDEGICEEYQACVGHLPLADSGSESDSGDNGSDSNGAGLVAAKRKSLVVAGWCGELDHLMSSLRLFAPYGSEVTVICECLPEGLPDEEQAGCVFKHLPGLPLVSSVLEEAGVATADAVIIGPADDLPDEQADAQMMSMLMLIQDILISTKRERSRPAHVVAVVRCPQSVKVANYMVRDLAQGTMTAELLQPDELVAGLIAQVTSEPDLAPVLSTLIDAGGQEVRLRDPSAYSLDDVTPITFACVAERARLHDETAIGFVTRQGALVLAPDAGDMHVYRNTDHVVVFGSSS</sequence>
<dbReference type="Proteomes" id="UP001489004">
    <property type="component" value="Unassembled WGS sequence"/>
</dbReference>
<feature type="domain" description="CASTOR/POLLUX/SYM8 ion channel conserved" evidence="9">
    <location>
        <begin position="410"/>
        <end position="501"/>
    </location>
</feature>
<dbReference type="PANTHER" id="PTHR31563">
    <property type="entry name" value="ION CHANNEL POLLUX-RELATED"/>
    <property type="match status" value="1"/>
</dbReference>
<proteinExistence type="predicted"/>
<keyword evidence="5" id="KW-0406">Ion transport</keyword>
<comment type="subcellular location">
    <subcellularLocation>
        <location evidence="1">Endomembrane system</location>
        <topology evidence="1">Multi-pass membrane protein</topology>
    </subcellularLocation>
</comment>
<evidence type="ECO:0000313" key="10">
    <source>
        <dbReference type="EMBL" id="KAK9814063.1"/>
    </source>
</evidence>
<feature type="transmembrane region" description="Helical" evidence="8">
    <location>
        <begin position="150"/>
        <end position="171"/>
    </location>
</feature>
<dbReference type="InterPro" id="IPR044849">
    <property type="entry name" value="CASTOR/POLLUX/SYM8-like"/>
</dbReference>
<name>A0AAW1PZH4_9CHLO</name>
<dbReference type="GO" id="GO:0006811">
    <property type="term" value="P:monoatomic ion transport"/>
    <property type="evidence" value="ECO:0007669"/>
    <property type="project" value="UniProtKB-KW"/>
</dbReference>
<evidence type="ECO:0000256" key="5">
    <source>
        <dbReference type="ARBA" id="ARBA00023065"/>
    </source>
</evidence>
<organism evidence="10 11">
    <name type="scientific">[Myrmecia] bisecta</name>
    <dbReference type="NCBI Taxonomy" id="41462"/>
    <lineage>
        <taxon>Eukaryota</taxon>
        <taxon>Viridiplantae</taxon>
        <taxon>Chlorophyta</taxon>
        <taxon>core chlorophytes</taxon>
        <taxon>Trebouxiophyceae</taxon>
        <taxon>Trebouxiales</taxon>
        <taxon>Trebouxiaceae</taxon>
        <taxon>Myrmecia</taxon>
    </lineage>
</organism>
<feature type="region of interest" description="Disordered" evidence="7">
    <location>
        <begin position="1"/>
        <end position="93"/>
    </location>
</feature>
<dbReference type="GO" id="GO:0012505">
    <property type="term" value="C:endomembrane system"/>
    <property type="evidence" value="ECO:0007669"/>
    <property type="project" value="UniProtKB-SubCell"/>
</dbReference>
<accession>A0AAW1PZH4</accession>
<dbReference type="InterPro" id="IPR010420">
    <property type="entry name" value="CASTOR/POLLUX/SYM8_dom"/>
</dbReference>
<gene>
    <name evidence="10" type="ORF">WJX72_000188</name>
</gene>